<dbReference type="AlphaFoldDB" id="M7ZCS6"/>
<name>M7ZCS6_TRIUA</name>
<evidence type="ECO:0000313" key="1">
    <source>
        <dbReference type="EMBL" id="EMS57882.1"/>
    </source>
</evidence>
<dbReference type="EMBL" id="KD138931">
    <property type="protein sequence ID" value="EMS57882.1"/>
    <property type="molecule type" value="Genomic_DNA"/>
</dbReference>
<protein>
    <submittedName>
        <fullName evidence="1">Uncharacterized protein</fullName>
    </submittedName>
</protein>
<organism evidence="1">
    <name type="scientific">Triticum urartu</name>
    <name type="common">Red wild einkorn</name>
    <name type="synonym">Crithodium urartu</name>
    <dbReference type="NCBI Taxonomy" id="4572"/>
    <lineage>
        <taxon>Eukaryota</taxon>
        <taxon>Viridiplantae</taxon>
        <taxon>Streptophyta</taxon>
        <taxon>Embryophyta</taxon>
        <taxon>Tracheophyta</taxon>
        <taxon>Spermatophyta</taxon>
        <taxon>Magnoliopsida</taxon>
        <taxon>Liliopsida</taxon>
        <taxon>Poales</taxon>
        <taxon>Poaceae</taxon>
        <taxon>BOP clade</taxon>
        <taxon>Pooideae</taxon>
        <taxon>Triticodae</taxon>
        <taxon>Triticeae</taxon>
        <taxon>Triticinae</taxon>
        <taxon>Triticum</taxon>
    </lineage>
</organism>
<sequence>MKPMRVGGRCCVLIHGVVRVHYCFQPHPLWRLAAASENGCRREIIVAVEESFQKGVLGIDLVWPGVARENHHIGVEQPPSSIPISGELFRSTPASNQLLSSIPVPVMESEQQYASCTSTTR</sequence>
<gene>
    <name evidence="1" type="ORF">TRIUR3_04294</name>
</gene>
<reference evidence="1" key="1">
    <citation type="journal article" date="2013" name="Nature">
        <title>Draft genome of the wheat A-genome progenitor Triticum urartu.</title>
        <authorList>
            <person name="Ling H.Q."/>
            <person name="Zhao S."/>
            <person name="Liu D."/>
            <person name="Wang J."/>
            <person name="Sun H."/>
            <person name="Zhang C."/>
            <person name="Fan H."/>
            <person name="Li D."/>
            <person name="Dong L."/>
            <person name="Tao Y."/>
            <person name="Gao C."/>
            <person name="Wu H."/>
            <person name="Li Y."/>
            <person name="Cui Y."/>
            <person name="Guo X."/>
            <person name="Zheng S."/>
            <person name="Wang B."/>
            <person name="Yu K."/>
            <person name="Liang Q."/>
            <person name="Yang W."/>
            <person name="Lou X."/>
            <person name="Chen J."/>
            <person name="Feng M."/>
            <person name="Jian J."/>
            <person name="Zhang X."/>
            <person name="Luo G."/>
            <person name="Jiang Y."/>
            <person name="Liu J."/>
            <person name="Wang Z."/>
            <person name="Sha Y."/>
            <person name="Zhang B."/>
            <person name="Wu H."/>
            <person name="Tang D."/>
            <person name="Shen Q."/>
            <person name="Xue P."/>
            <person name="Zou S."/>
            <person name="Wang X."/>
            <person name="Liu X."/>
            <person name="Wang F."/>
            <person name="Yang Y."/>
            <person name="An X."/>
            <person name="Dong Z."/>
            <person name="Zhang K."/>
            <person name="Zhang X."/>
            <person name="Luo M.C."/>
            <person name="Dvorak J."/>
            <person name="Tong Y."/>
            <person name="Wang J."/>
            <person name="Yang H."/>
            <person name="Li Z."/>
            <person name="Wang D."/>
            <person name="Zhang A."/>
            <person name="Wang J."/>
        </authorList>
    </citation>
    <scope>NUCLEOTIDE SEQUENCE</scope>
</reference>
<proteinExistence type="predicted"/>
<accession>M7ZCS6</accession>